<dbReference type="InterPro" id="IPR008942">
    <property type="entry name" value="ENTH_VHS"/>
</dbReference>
<evidence type="ECO:0008006" key="9">
    <source>
        <dbReference type="Google" id="ProtNLM"/>
    </source>
</evidence>
<dbReference type="Proteomes" id="UP001461498">
    <property type="component" value="Unassembled WGS sequence"/>
</dbReference>
<dbReference type="InterPro" id="IPR004152">
    <property type="entry name" value="GAT_dom"/>
</dbReference>
<feature type="region of interest" description="Disordered" evidence="4">
    <location>
        <begin position="168"/>
        <end position="193"/>
    </location>
</feature>
<dbReference type="InterPro" id="IPR038425">
    <property type="entry name" value="GAT_sf"/>
</dbReference>
<dbReference type="GO" id="GO:0015031">
    <property type="term" value="P:protein transport"/>
    <property type="evidence" value="ECO:0007669"/>
    <property type="project" value="UniProtKB-KW"/>
</dbReference>
<name>A0AAW1D0K5_9HEMI</name>
<evidence type="ECO:0000256" key="3">
    <source>
        <dbReference type="ARBA" id="ARBA00022927"/>
    </source>
</evidence>
<evidence type="ECO:0000259" key="6">
    <source>
        <dbReference type="PROSITE" id="PS50909"/>
    </source>
</evidence>
<dbReference type="PROSITE" id="PS50909">
    <property type="entry name" value="GAT"/>
    <property type="match status" value="1"/>
</dbReference>
<dbReference type="CDD" id="cd03565">
    <property type="entry name" value="VHS_Tom1_like"/>
    <property type="match status" value="1"/>
</dbReference>
<keyword evidence="3" id="KW-0653">Protein transport</keyword>
<evidence type="ECO:0000256" key="4">
    <source>
        <dbReference type="SAM" id="MobiDB-lite"/>
    </source>
</evidence>
<evidence type="ECO:0000259" key="5">
    <source>
        <dbReference type="PROSITE" id="PS50179"/>
    </source>
</evidence>
<dbReference type="SUPFAM" id="SSF89009">
    <property type="entry name" value="GAT-like domain"/>
    <property type="match status" value="1"/>
</dbReference>
<feature type="compositionally biased region" description="Polar residues" evidence="4">
    <location>
        <begin position="478"/>
        <end position="488"/>
    </location>
</feature>
<dbReference type="GO" id="GO:0035091">
    <property type="term" value="F:phosphatidylinositol binding"/>
    <property type="evidence" value="ECO:0007669"/>
    <property type="project" value="InterPro"/>
</dbReference>
<dbReference type="Gene3D" id="1.20.58.160">
    <property type="match status" value="1"/>
</dbReference>
<dbReference type="GO" id="GO:0030276">
    <property type="term" value="F:clathrin binding"/>
    <property type="evidence" value="ECO:0007669"/>
    <property type="project" value="TreeGrafter"/>
</dbReference>
<dbReference type="AlphaFoldDB" id="A0AAW1D0K5"/>
<dbReference type="CDD" id="cd14233">
    <property type="entry name" value="GAT_TOM1_like"/>
    <property type="match status" value="1"/>
</dbReference>
<evidence type="ECO:0000256" key="1">
    <source>
        <dbReference type="ARBA" id="ARBA00007708"/>
    </source>
</evidence>
<evidence type="ECO:0000256" key="2">
    <source>
        <dbReference type="ARBA" id="ARBA00022448"/>
    </source>
</evidence>
<protein>
    <recommendedName>
        <fullName evidence="9">TOM1-like protein 2</fullName>
    </recommendedName>
</protein>
<dbReference type="PANTHER" id="PTHR13856:SF137">
    <property type="entry name" value="GH05942P"/>
    <property type="match status" value="1"/>
</dbReference>
<keyword evidence="2" id="KW-0813">Transport</keyword>
<comment type="similarity">
    <text evidence="1">Belongs to the TOM1 family.</text>
</comment>
<dbReference type="GO" id="GO:0005768">
    <property type="term" value="C:endosome"/>
    <property type="evidence" value="ECO:0007669"/>
    <property type="project" value="TreeGrafter"/>
</dbReference>
<dbReference type="GO" id="GO:0043130">
    <property type="term" value="F:ubiquitin binding"/>
    <property type="evidence" value="ECO:0007669"/>
    <property type="project" value="InterPro"/>
</dbReference>
<dbReference type="Gene3D" id="1.25.40.90">
    <property type="match status" value="1"/>
</dbReference>
<dbReference type="EMBL" id="JAPXFL010000008">
    <property type="protein sequence ID" value="KAK9502668.1"/>
    <property type="molecule type" value="Genomic_DNA"/>
</dbReference>
<dbReference type="PANTHER" id="PTHR13856">
    <property type="entry name" value="VHS DOMAIN CONTAINING PROTEIN FAMILY"/>
    <property type="match status" value="1"/>
</dbReference>
<dbReference type="InterPro" id="IPR014645">
    <property type="entry name" value="TOM1"/>
</dbReference>
<evidence type="ECO:0000313" key="8">
    <source>
        <dbReference type="Proteomes" id="UP001461498"/>
    </source>
</evidence>
<keyword evidence="8" id="KW-1185">Reference proteome</keyword>
<dbReference type="PIRSF" id="PIRSF036948">
    <property type="entry name" value="TOM1"/>
    <property type="match status" value="1"/>
</dbReference>
<accession>A0AAW1D0K5</accession>
<dbReference type="Pfam" id="PF03127">
    <property type="entry name" value="GAT"/>
    <property type="match status" value="1"/>
</dbReference>
<dbReference type="GO" id="GO:0007165">
    <property type="term" value="P:signal transduction"/>
    <property type="evidence" value="ECO:0007669"/>
    <property type="project" value="TreeGrafter"/>
</dbReference>
<reference evidence="7 8" key="1">
    <citation type="submission" date="2022-12" db="EMBL/GenBank/DDBJ databases">
        <title>Chromosome-level genome assembly of true bugs.</title>
        <authorList>
            <person name="Ma L."/>
            <person name="Li H."/>
        </authorList>
    </citation>
    <scope>NUCLEOTIDE SEQUENCE [LARGE SCALE GENOMIC DNA]</scope>
    <source>
        <strain evidence="7">Lab_2022b</strain>
    </source>
</reference>
<dbReference type="SUPFAM" id="SSF48464">
    <property type="entry name" value="ENTH/VHS domain"/>
    <property type="match status" value="1"/>
</dbReference>
<organism evidence="7 8">
    <name type="scientific">Rhynocoris fuscipes</name>
    <dbReference type="NCBI Taxonomy" id="488301"/>
    <lineage>
        <taxon>Eukaryota</taxon>
        <taxon>Metazoa</taxon>
        <taxon>Ecdysozoa</taxon>
        <taxon>Arthropoda</taxon>
        <taxon>Hexapoda</taxon>
        <taxon>Insecta</taxon>
        <taxon>Pterygota</taxon>
        <taxon>Neoptera</taxon>
        <taxon>Paraneoptera</taxon>
        <taxon>Hemiptera</taxon>
        <taxon>Heteroptera</taxon>
        <taxon>Panheteroptera</taxon>
        <taxon>Cimicomorpha</taxon>
        <taxon>Reduviidae</taxon>
        <taxon>Harpactorinae</taxon>
        <taxon>Harpactorini</taxon>
        <taxon>Rhynocoris</taxon>
    </lineage>
</organism>
<feature type="compositionally biased region" description="Polar residues" evidence="4">
    <location>
        <begin position="384"/>
        <end position="404"/>
    </location>
</feature>
<dbReference type="InterPro" id="IPR002014">
    <property type="entry name" value="VHS_dom"/>
</dbReference>
<gene>
    <name evidence="7" type="ORF">O3M35_011393</name>
</gene>
<dbReference type="Pfam" id="PF00790">
    <property type="entry name" value="VHS"/>
    <property type="match status" value="1"/>
</dbReference>
<dbReference type="SMART" id="SM00288">
    <property type="entry name" value="VHS"/>
    <property type="match status" value="1"/>
</dbReference>
<sequence>MTSFFGVGGNPFSTPVGQKIEQATDGSLASENWALNMEICDLINETEEGPKDAIKAIRKRLQQSVGKNYTIVMFTLTVLETCVKNCGKRFHILVCNKEFISELVKLIGPKNGPPTAVQEKVLSLIQSWVDAFHQHQDLNGVVQVYQELKIKGIEFPMTDLDSMAPIHTPKKSVKSEPERIKTPPNSEQSAVGEGESIVQGGSCVGVALTPEQLTKLKADLDIVQANMTVFGEMLNELSTPGPQPPADMELFQGLHSTLVAMQERLVELISKLSSDEITAELLRINDHLNNLFLRYTRFEKNRNAKEGPIAGAGEASLPTDSLIDLGDEATGPIPSVTKQLENLAVGHSNSSTLRSPVKIPHQVRPDAADSDFDMFAQSRNVTYESSKAGGSTYESNSKPDQVSGNLGAAAEARAQGTPHPSATAESVIMMHKESDFDEMAAWLGEGGGAGGGEESLTSSEFERFLAERAAAAEALPSAGNSSTVSSPRRSAKQAEAESSLFAL</sequence>
<feature type="domain" description="VHS" evidence="5">
    <location>
        <begin position="23"/>
        <end position="156"/>
    </location>
</feature>
<evidence type="ECO:0000313" key="7">
    <source>
        <dbReference type="EMBL" id="KAK9502668.1"/>
    </source>
</evidence>
<feature type="region of interest" description="Disordered" evidence="4">
    <location>
        <begin position="473"/>
        <end position="503"/>
    </location>
</feature>
<comment type="caution">
    <text evidence="7">The sequence shown here is derived from an EMBL/GenBank/DDBJ whole genome shotgun (WGS) entry which is preliminary data.</text>
</comment>
<proteinExistence type="inferred from homology"/>
<dbReference type="GO" id="GO:0016020">
    <property type="term" value="C:membrane"/>
    <property type="evidence" value="ECO:0007669"/>
    <property type="project" value="TreeGrafter"/>
</dbReference>
<dbReference type="PROSITE" id="PS50179">
    <property type="entry name" value="VHS"/>
    <property type="match status" value="1"/>
</dbReference>
<feature type="domain" description="GAT" evidence="6">
    <location>
        <begin position="211"/>
        <end position="300"/>
    </location>
</feature>
<feature type="region of interest" description="Disordered" evidence="4">
    <location>
        <begin position="384"/>
        <end position="422"/>
    </location>
</feature>